<sequence length="242" mass="27986">MKCYPKRRIGWEFPMRYLRAKHIRKALRQFQFLCGIKPPYKVLLDGNFIAMCLKMHVDIAERVPKFLQTDKCNYFVTRAVLDELKKVAEMDKEMLTAWETAKKFEVLNGKQGDDATASIVAAVGDRNARKYIVATQETELRATLRKVPGVPLIYLNRSVLVFEDMSEATLRISRKDDHLKMTKLNENEKRKLDALEEDKPLDPPVKKPRLQKKAKGPNPLSMKKATKPKKVRASKKKKQSQD</sequence>
<feature type="compositionally biased region" description="Basic residues" evidence="7">
    <location>
        <begin position="206"/>
        <end position="215"/>
    </location>
</feature>
<feature type="compositionally biased region" description="Basic and acidic residues" evidence="7">
    <location>
        <begin position="190"/>
        <end position="205"/>
    </location>
</feature>
<evidence type="ECO:0000256" key="1">
    <source>
        <dbReference type="ARBA" id="ARBA00004604"/>
    </source>
</evidence>
<evidence type="ECO:0000256" key="6">
    <source>
        <dbReference type="ARBA" id="ARBA00038503"/>
    </source>
</evidence>
<evidence type="ECO:0000313" key="9">
    <source>
        <dbReference type="EMBL" id="KAF0744707.1"/>
    </source>
</evidence>
<keyword evidence="4" id="KW-0539">Nucleus</keyword>
<keyword evidence="2" id="KW-0690">Ribosome biogenesis</keyword>
<dbReference type="GO" id="GO:0032040">
    <property type="term" value="C:small-subunit processome"/>
    <property type="evidence" value="ECO:0007669"/>
    <property type="project" value="InterPro"/>
</dbReference>
<keyword evidence="10" id="KW-1185">Reference proteome</keyword>
<evidence type="ECO:0000256" key="4">
    <source>
        <dbReference type="ARBA" id="ARBA00023242"/>
    </source>
</evidence>
<evidence type="ECO:0000256" key="7">
    <source>
        <dbReference type="SAM" id="MobiDB-lite"/>
    </source>
</evidence>
<keyword evidence="3" id="KW-0698">rRNA processing</keyword>
<dbReference type="EMBL" id="VJMJ01000009">
    <property type="protein sequence ID" value="KAF0744707.1"/>
    <property type="molecule type" value="Genomic_DNA"/>
</dbReference>
<evidence type="ECO:0000259" key="8">
    <source>
        <dbReference type="Pfam" id="PF24779"/>
    </source>
</evidence>
<dbReference type="VEuPathDB" id="FungiDB:AeMF1_012875"/>
<protein>
    <recommendedName>
        <fullName evidence="8">UTP23 sensor motif region domain-containing protein</fullName>
    </recommendedName>
</protein>
<reference evidence="9 10" key="1">
    <citation type="submission" date="2019-07" db="EMBL/GenBank/DDBJ databases">
        <title>Genomics analysis of Aphanomyces spp. identifies a new class of oomycete effector associated with host adaptation.</title>
        <authorList>
            <person name="Gaulin E."/>
        </authorList>
    </citation>
    <scope>NUCLEOTIDE SEQUENCE [LARGE SCALE GENOMIC DNA]</scope>
    <source>
        <strain evidence="9 10">ATCC 201684</strain>
    </source>
</reference>
<dbReference type="Pfam" id="PF24779">
    <property type="entry name" value="UTP23_sensor"/>
    <property type="match status" value="1"/>
</dbReference>
<dbReference type="InterPro" id="IPR029060">
    <property type="entry name" value="PIN-like_dom_sf"/>
</dbReference>
<organism evidence="9 10">
    <name type="scientific">Aphanomyces euteiches</name>
    <dbReference type="NCBI Taxonomy" id="100861"/>
    <lineage>
        <taxon>Eukaryota</taxon>
        <taxon>Sar</taxon>
        <taxon>Stramenopiles</taxon>
        <taxon>Oomycota</taxon>
        <taxon>Saprolegniomycetes</taxon>
        <taxon>Saprolegniales</taxon>
        <taxon>Verrucalvaceae</taxon>
        <taxon>Aphanomyces</taxon>
    </lineage>
</organism>
<dbReference type="Gene3D" id="3.40.50.1010">
    <property type="entry name" value="5'-nuclease"/>
    <property type="match status" value="1"/>
</dbReference>
<name>A0A6G0XW35_9STRA</name>
<dbReference type="Proteomes" id="UP000481153">
    <property type="component" value="Unassembled WGS sequence"/>
</dbReference>
<evidence type="ECO:0000256" key="5">
    <source>
        <dbReference type="ARBA" id="ARBA00037300"/>
    </source>
</evidence>
<comment type="function">
    <text evidence="5">Involved in rRNA-processing and ribosome biogenesis.</text>
</comment>
<comment type="caution">
    <text evidence="9">The sequence shown here is derived from an EMBL/GenBank/DDBJ whole genome shotgun (WGS) entry which is preliminary data.</text>
</comment>
<evidence type="ECO:0000313" key="10">
    <source>
        <dbReference type="Proteomes" id="UP000481153"/>
    </source>
</evidence>
<dbReference type="InterPro" id="IPR006984">
    <property type="entry name" value="Fcf1/UTP23"/>
</dbReference>
<dbReference type="CDD" id="cd08553">
    <property type="entry name" value="PIN_Fcf1-like"/>
    <property type="match status" value="1"/>
</dbReference>
<feature type="region of interest" description="Disordered" evidence="7">
    <location>
        <begin position="190"/>
        <end position="242"/>
    </location>
</feature>
<feature type="domain" description="UTP23 sensor motif region" evidence="8">
    <location>
        <begin position="212"/>
        <end position="225"/>
    </location>
</feature>
<comment type="similarity">
    <text evidence="6">Belongs to the UTP23/FCF1 family. UTP23 subfamily.</text>
</comment>
<dbReference type="GO" id="GO:0006364">
    <property type="term" value="P:rRNA processing"/>
    <property type="evidence" value="ECO:0007669"/>
    <property type="project" value="UniProtKB-KW"/>
</dbReference>
<evidence type="ECO:0000256" key="2">
    <source>
        <dbReference type="ARBA" id="ARBA00022517"/>
    </source>
</evidence>
<proteinExistence type="inferred from homology"/>
<dbReference type="SUPFAM" id="SSF88723">
    <property type="entry name" value="PIN domain-like"/>
    <property type="match status" value="1"/>
</dbReference>
<gene>
    <name evidence="9" type="ORF">Ae201684_001164</name>
</gene>
<dbReference type="Pfam" id="PF04900">
    <property type="entry name" value="Fcf1"/>
    <property type="match status" value="1"/>
</dbReference>
<accession>A0A6G0XW35</accession>
<feature type="compositionally biased region" description="Basic residues" evidence="7">
    <location>
        <begin position="224"/>
        <end position="242"/>
    </location>
</feature>
<evidence type="ECO:0000256" key="3">
    <source>
        <dbReference type="ARBA" id="ARBA00022552"/>
    </source>
</evidence>
<comment type="subcellular location">
    <subcellularLocation>
        <location evidence="1">Nucleus</location>
        <location evidence="1">Nucleolus</location>
    </subcellularLocation>
</comment>
<dbReference type="InterPro" id="IPR057776">
    <property type="entry name" value="UTP23_sensor"/>
</dbReference>
<dbReference type="AlphaFoldDB" id="A0A6G0XW35"/>
<dbReference type="PANTHER" id="PTHR12416">
    <property type="entry name" value="RRNA-PROCESSING PROTEIN UTP23 HOMOLOG"/>
    <property type="match status" value="1"/>
</dbReference>